<dbReference type="Gene3D" id="1.20.120.530">
    <property type="entry name" value="GntR ligand-binding domain-like"/>
    <property type="match status" value="1"/>
</dbReference>
<evidence type="ECO:0000256" key="1">
    <source>
        <dbReference type="ARBA" id="ARBA00023015"/>
    </source>
</evidence>
<keyword evidence="6" id="KW-1185">Reference proteome</keyword>
<keyword evidence="2" id="KW-0238">DNA-binding</keyword>
<dbReference type="InterPro" id="IPR008920">
    <property type="entry name" value="TF_FadR/GntR_C"/>
</dbReference>
<dbReference type="PROSITE" id="PS50949">
    <property type="entry name" value="HTH_GNTR"/>
    <property type="match status" value="1"/>
</dbReference>
<dbReference type="PANTHER" id="PTHR43537">
    <property type="entry name" value="TRANSCRIPTIONAL REGULATOR, GNTR FAMILY"/>
    <property type="match status" value="1"/>
</dbReference>
<organism evidence="5 6">
    <name type="scientific">Nitratireductor aestuarii</name>
    <dbReference type="NCBI Taxonomy" id="1735103"/>
    <lineage>
        <taxon>Bacteria</taxon>
        <taxon>Pseudomonadati</taxon>
        <taxon>Pseudomonadota</taxon>
        <taxon>Alphaproteobacteria</taxon>
        <taxon>Hyphomicrobiales</taxon>
        <taxon>Phyllobacteriaceae</taxon>
        <taxon>Nitratireductor</taxon>
    </lineage>
</organism>
<dbReference type="InterPro" id="IPR011711">
    <property type="entry name" value="GntR_C"/>
</dbReference>
<sequence>MDVVALEKSPSLSDQALERLTELIIRGDIKPGARIQEAVLARQLGISRGPLREAIRRLEGRGLLVRIPHVGVRVASPTVEEIIDLYMIREVLEGLACRLAAERLTDEELKRLRDVLFDHSAHEDVKSGTGYYQSPGDQDFHFQIIEGSRQVRLIETLLGDLYQVLRFFRYRSSINPGRAKAAFDEHVSILEALERRDGEAAERLMREHLQHARMSIQETVDVGAAPPDA</sequence>
<dbReference type="Gene3D" id="1.10.10.10">
    <property type="entry name" value="Winged helix-like DNA-binding domain superfamily/Winged helix DNA-binding domain"/>
    <property type="match status" value="1"/>
</dbReference>
<dbReference type="SUPFAM" id="SSF48008">
    <property type="entry name" value="GntR ligand-binding domain-like"/>
    <property type="match status" value="1"/>
</dbReference>
<dbReference type="Pfam" id="PF00392">
    <property type="entry name" value="GntR"/>
    <property type="match status" value="1"/>
</dbReference>
<keyword evidence="3" id="KW-0804">Transcription</keyword>
<keyword evidence="1" id="KW-0805">Transcription regulation</keyword>
<reference evidence="5" key="2">
    <citation type="submission" date="2020-09" db="EMBL/GenBank/DDBJ databases">
        <authorList>
            <person name="Sun Q."/>
            <person name="Zhou Y."/>
        </authorList>
    </citation>
    <scope>NUCLEOTIDE SEQUENCE</scope>
    <source>
        <strain evidence="5">CGMCC 1.15320</strain>
    </source>
</reference>
<evidence type="ECO:0000256" key="2">
    <source>
        <dbReference type="ARBA" id="ARBA00023125"/>
    </source>
</evidence>
<evidence type="ECO:0000313" key="5">
    <source>
        <dbReference type="EMBL" id="GGA78452.1"/>
    </source>
</evidence>
<accession>A0A916S0W2</accession>
<evidence type="ECO:0000256" key="3">
    <source>
        <dbReference type="ARBA" id="ARBA00023163"/>
    </source>
</evidence>
<comment type="caution">
    <text evidence="5">The sequence shown here is derived from an EMBL/GenBank/DDBJ whole genome shotgun (WGS) entry which is preliminary data.</text>
</comment>
<dbReference type="SMART" id="SM00345">
    <property type="entry name" value="HTH_GNTR"/>
    <property type="match status" value="1"/>
</dbReference>
<dbReference type="PANTHER" id="PTHR43537:SF49">
    <property type="entry name" value="TRANSCRIPTIONAL REGULATORY PROTEIN"/>
    <property type="match status" value="1"/>
</dbReference>
<dbReference type="RefSeq" id="WP_188722469.1">
    <property type="nucleotide sequence ID" value="NZ_BMIF01000014.1"/>
</dbReference>
<feature type="domain" description="HTH gntR-type" evidence="4">
    <location>
        <begin position="10"/>
        <end position="77"/>
    </location>
</feature>
<dbReference type="Proteomes" id="UP000636264">
    <property type="component" value="Unassembled WGS sequence"/>
</dbReference>
<dbReference type="SMART" id="SM00895">
    <property type="entry name" value="FCD"/>
    <property type="match status" value="1"/>
</dbReference>
<dbReference type="GO" id="GO:0003677">
    <property type="term" value="F:DNA binding"/>
    <property type="evidence" value="ECO:0007669"/>
    <property type="project" value="UniProtKB-KW"/>
</dbReference>
<dbReference type="InterPro" id="IPR036388">
    <property type="entry name" value="WH-like_DNA-bd_sf"/>
</dbReference>
<evidence type="ECO:0000313" key="6">
    <source>
        <dbReference type="Proteomes" id="UP000636264"/>
    </source>
</evidence>
<protein>
    <submittedName>
        <fullName evidence="5">Transcriptional regulator</fullName>
    </submittedName>
</protein>
<dbReference type="InterPro" id="IPR036390">
    <property type="entry name" value="WH_DNA-bd_sf"/>
</dbReference>
<dbReference type="AlphaFoldDB" id="A0A916S0W2"/>
<dbReference type="InterPro" id="IPR000524">
    <property type="entry name" value="Tscrpt_reg_HTH_GntR"/>
</dbReference>
<proteinExistence type="predicted"/>
<dbReference type="GO" id="GO:0003700">
    <property type="term" value="F:DNA-binding transcription factor activity"/>
    <property type="evidence" value="ECO:0007669"/>
    <property type="project" value="InterPro"/>
</dbReference>
<dbReference type="CDD" id="cd07377">
    <property type="entry name" value="WHTH_GntR"/>
    <property type="match status" value="1"/>
</dbReference>
<name>A0A916S0W2_9HYPH</name>
<dbReference type="SUPFAM" id="SSF46785">
    <property type="entry name" value="Winged helix' DNA-binding domain"/>
    <property type="match status" value="1"/>
</dbReference>
<evidence type="ECO:0000259" key="4">
    <source>
        <dbReference type="PROSITE" id="PS50949"/>
    </source>
</evidence>
<reference evidence="5" key="1">
    <citation type="journal article" date="2014" name="Int. J. Syst. Evol. Microbiol.">
        <title>Complete genome sequence of Corynebacterium casei LMG S-19264T (=DSM 44701T), isolated from a smear-ripened cheese.</title>
        <authorList>
            <consortium name="US DOE Joint Genome Institute (JGI-PGF)"/>
            <person name="Walter F."/>
            <person name="Albersmeier A."/>
            <person name="Kalinowski J."/>
            <person name="Ruckert C."/>
        </authorList>
    </citation>
    <scope>NUCLEOTIDE SEQUENCE</scope>
    <source>
        <strain evidence="5">CGMCC 1.15320</strain>
    </source>
</reference>
<gene>
    <name evidence="5" type="ORF">GCM10011385_35750</name>
</gene>
<dbReference type="EMBL" id="BMIF01000014">
    <property type="protein sequence ID" value="GGA78452.1"/>
    <property type="molecule type" value="Genomic_DNA"/>
</dbReference>
<dbReference type="Pfam" id="PF07729">
    <property type="entry name" value="FCD"/>
    <property type="match status" value="1"/>
</dbReference>